<name>A0A6C2YV59_9BACT</name>
<keyword evidence="2" id="KW-1185">Reference proteome</keyword>
<dbReference type="Proteomes" id="UP000464378">
    <property type="component" value="Chromosome"/>
</dbReference>
<gene>
    <name evidence="1" type="ORF">GMBLW1_35650</name>
</gene>
<keyword evidence="1" id="KW-0808">Transferase</keyword>
<evidence type="ECO:0008006" key="3">
    <source>
        <dbReference type="Google" id="ProtNLM"/>
    </source>
</evidence>
<dbReference type="AlphaFoldDB" id="A0A6C2YV59"/>
<dbReference type="InParanoid" id="A0A6C2YV59"/>
<protein>
    <recommendedName>
        <fullName evidence="3">DUF1464 domain-containing protein</fullName>
    </recommendedName>
</protein>
<dbReference type="KEGG" id="tim:GMBLW1_35650"/>
<keyword evidence="1" id="KW-0418">Kinase</keyword>
<proteinExistence type="predicted"/>
<evidence type="ECO:0000313" key="2">
    <source>
        <dbReference type="Proteomes" id="UP000464378"/>
    </source>
</evidence>
<dbReference type="EMBL" id="LR586016">
    <property type="protein sequence ID" value="VIP05628.1"/>
    <property type="molecule type" value="Genomic_DNA"/>
</dbReference>
<accession>A0A6C2YV59</accession>
<organism evidence="1">
    <name type="scientific">Tuwongella immobilis</name>
    <dbReference type="NCBI Taxonomy" id="692036"/>
    <lineage>
        <taxon>Bacteria</taxon>
        <taxon>Pseudomonadati</taxon>
        <taxon>Planctomycetota</taxon>
        <taxon>Planctomycetia</taxon>
        <taxon>Gemmatales</taxon>
        <taxon>Gemmataceae</taxon>
        <taxon>Tuwongella</taxon>
    </lineage>
</organism>
<dbReference type="Pfam" id="PF07318">
    <property type="entry name" value="DUF1464"/>
    <property type="match status" value="1"/>
</dbReference>
<reference evidence="1" key="1">
    <citation type="submission" date="2019-04" db="EMBL/GenBank/DDBJ databases">
        <authorList>
            <consortium name="Science for Life Laboratories"/>
        </authorList>
    </citation>
    <scope>NUCLEOTIDE SEQUENCE</scope>
    <source>
        <strain evidence="1">MBLW1</strain>
    </source>
</reference>
<dbReference type="GO" id="GO:0016301">
    <property type="term" value="F:kinase activity"/>
    <property type="evidence" value="ECO:0007669"/>
    <property type="project" value="UniProtKB-KW"/>
</dbReference>
<sequence>MPRVAGTDPGTSSLDLLILQDGIVVDQTRIPAEQLRQNPTAPTEWLHARGPFDLIAGPSGYGVPMRRASEMTPRELAEMALVRPDERGRSQGIGGFSAMLRSLCESGLPVMFLPGVIHLPTVPPHRRLHRIDMGTPDKVCVAALALRQDRLLGYSVNQATFAVLELGSAFTALMVVHAGQIVDGVGGTSGPMGLVSRGAWDGEAAYLLSPLTKRDLFDGGAGLLPDRQLAGDALRESILASVLGRRAIVPFDRLYWSGRLPEVEPNWAAAILSELSRHLTVIPLDSLPGAWVKHATQGAAWIADALATGEAASSLASLELSAARGSVLDHLPGPRGDAVRQAFADGV</sequence>
<evidence type="ECO:0000313" key="1">
    <source>
        <dbReference type="EMBL" id="VIP05628.1"/>
    </source>
</evidence>
<dbReference type="RefSeq" id="WP_162660751.1">
    <property type="nucleotide sequence ID" value="NZ_LR593887.1"/>
</dbReference>
<dbReference type="InterPro" id="IPR009927">
    <property type="entry name" value="DUF1464"/>
</dbReference>
<dbReference type="PIRSF" id="PIRSF009433">
    <property type="entry name" value="DUF1464"/>
    <property type="match status" value="1"/>
</dbReference>
<dbReference type="EMBL" id="LR593887">
    <property type="protein sequence ID" value="VTS08612.1"/>
    <property type="molecule type" value="Genomic_DNA"/>
</dbReference>